<feature type="transmembrane region" description="Helical" evidence="1">
    <location>
        <begin position="6"/>
        <end position="22"/>
    </location>
</feature>
<dbReference type="Proteomes" id="UP000198855">
    <property type="component" value="Unassembled WGS sequence"/>
</dbReference>
<keyword evidence="3" id="KW-1185">Reference proteome</keyword>
<feature type="transmembrane region" description="Helical" evidence="1">
    <location>
        <begin position="31"/>
        <end position="50"/>
    </location>
</feature>
<organism evidence="2 3">
    <name type="scientific">Paenibacillus catalpae</name>
    <dbReference type="NCBI Taxonomy" id="1045775"/>
    <lineage>
        <taxon>Bacteria</taxon>
        <taxon>Bacillati</taxon>
        <taxon>Bacillota</taxon>
        <taxon>Bacilli</taxon>
        <taxon>Bacillales</taxon>
        <taxon>Paenibacillaceae</taxon>
        <taxon>Paenibacillus</taxon>
    </lineage>
</organism>
<protein>
    <submittedName>
        <fullName evidence="2">Uncharacterized protein</fullName>
    </submittedName>
</protein>
<evidence type="ECO:0000256" key="1">
    <source>
        <dbReference type="SAM" id="Phobius"/>
    </source>
</evidence>
<reference evidence="3" key="1">
    <citation type="submission" date="2016-10" db="EMBL/GenBank/DDBJ databases">
        <authorList>
            <person name="Varghese N."/>
            <person name="Submissions S."/>
        </authorList>
    </citation>
    <scope>NUCLEOTIDE SEQUENCE [LARGE SCALE GENOMIC DNA]</scope>
    <source>
        <strain evidence="3">CGMCC 1.10784</strain>
    </source>
</reference>
<dbReference type="EMBL" id="FOMT01000001">
    <property type="protein sequence ID" value="SFD79515.1"/>
    <property type="molecule type" value="Genomic_DNA"/>
</dbReference>
<keyword evidence="1" id="KW-0472">Membrane</keyword>
<evidence type="ECO:0000313" key="3">
    <source>
        <dbReference type="Proteomes" id="UP000198855"/>
    </source>
</evidence>
<dbReference type="STRING" id="1045775.SAMN05216378_1457"/>
<accession>A0A1I1V9L3</accession>
<dbReference type="RefSeq" id="WP_091182750.1">
    <property type="nucleotide sequence ID" value="NZ_FOMT01000001.1"/>
</dbReference>
<proteinExistence type="predicted"/>
<gene>
    <name evidence="2" type="ORF">SAMN05216378_1457</name>
</gene>
<sequence>MERYIVIIVAFGYVYFFDYLHVKKKGSKKDMSIYLVLILLSLYMGVDYVMNRDWIDYYDVFEPLFKGTAREIDSFLK</sequence>
<keyword evidence="1" id="KW-0812">Transmembrane</keyword>
<dbReference type="AlphaFoldDB" id="A0A1I1V9L3"/>
<evidence type="ECO:0000313" key="2">
    <source>
        <dbReference type="EMBL" id="SFD79515.1"/>
    </source>
</evidence>
<keyword evidence="1" id="KW-1133">Transmembrane helix</keyword>
<dbReference type="OrthoDB" id="2641858at2"/>
<name>A0A1I1V9L3_9BACL</name>